<name>E6W5J1_DESIS</name>
<keyword evidence="7 11" id="KW-0464">Manganese</keyword>
<keyword evidence="5" id="KW-0692">RNA repair</keyword>
<feature type="binding site" evidence="10">
    <location>
        <begin position="275"/>
        <end position="278"/>
    </location>
    <ligand>
        <name>GMP</name>
        <dbReference type="ChEBI" id="CHEBI:58115"/>
    </ligand>
</feature>
<evidence type="ECO:0000256" key="9">
    <source>
        <dbReference type="PIRSR" id="PIRSR601233-1"/>
    </source>
</evidence>
<dbReference type="HOGENOM" id="CLU_022279_1_1_0"/>
<evidence type="ECO:0000313" key="12">
    <source>
        <dbReference type="EMBL" id="ADU66022.1"/>
    </source>
</evidence>
<dbReference type="Pfam" id="PF01139">
    <property type="entry name" value="RtcB"/>
    <property type="match status" value="2"/>
</dbReference>
<dbReference type="OrthoDB" id="9802323at2"/>
<dbReference type="PANTHER" id="PTHR43749:SF2">
    <property type="entry name" value="RNA-SPLICING LIGASE RTCB"/>
    <property type="match status" value="1"/>
</dbReference>
<feature type="active site" description="GMP-histidine intermediate" evidence="9">
    <location>
        <position position="299"/>
    </location>
</feature>
<dbReference type="GO" id="GO:0003909">
    <property type="term" value="F:DNA ligase activity"/>
    <property type="evidence" value="ECO:0007669"/>
    <property type="project" value="TreeGrafter"/>
</dbReference>
<gene>
    <name evidence="12" type="ordered locus">Selin_1287</name>
</gene>
<comment type="cofactor">
    <cofactor evidence="11">
        <name>Mn(2+)</name>
        <dbReference type="ChEBI" id="CHEBI:29035"/>
    </cofactor>
    <text evidence="11">Binds 2 manganese ions per subunit.</text>
</comment>
<dbReference type="EMBL" id="CP002432">
    <property type="protein sequence ID" value="ADU66022.1"/>
    <property type="molecule type" value="Genomic_DNA"/>
</dbReference>
<dbReference type="SUPFAM" id="SSF103365">
    <property type="entry name" value="Hypothetical protein PH1602"/>
    <property type="match status" value="1"/>
</dbReference>
<feature type="binding site" evidence="11">
    <location>
        <position position="69"/>
    </location>
    <ligand>
        <name>Mn(2+)</name>
        <dbReference type="ChEBI" id="CHEBI:29035"/>
        <label>1</label>
    </ligand>
</feature>
<dbReference type="InterPro" id="IPR052915">
    <property type="entry name" value="RtcB-like"/>
</dbReference>
<dbReference type="RefSeq" id="WP_013505903.1">
    <property type="nucleotide sequence ID" value="NC_014836.1"/>
</dbReference>
<evidence type="ECO:0000256" key="3">
    <source>
        <dbReference type="ARBA" id="ARBA00022723"/>
    </source>
</evidence>
<evidence type="ECO:0000256" key="7">
    <source>
        <dbReference type="ARBA" id="ARBA00023211"/>
    </source>
</evidence>
<evidence type="ECO:0000256" key="2">
    <source>
        <dbReference type="ARBA" id="ARBA00022598"/>
    </source>
</evidence>
<organism evidence="12 13">
    <name type="scientific">Desulfurispirillum indicum (strain ATCC BAA-1389 / DSM 22839 / S5)</name>
    <dbReference type="NCBI Taxonomy" id="653733"/>
    <lineage>
        <taxon>Bacteria</taxon>
        <taxon>Pseudomonadati</taxon>
        <taxon>Chrysiogenota</taxon>
        <taxon>Chrysiogenia</taxon>
        <taxon>Chrysiogenales</taxon>
        <taxon>Chrysiogenaceae</taxon>
        <taxon>Desulfurispirillum</taxon>
    </lineage>
</organism>
<dbReference type="InterPro" id="IPR001233">
    <property type="entry name" value="RtcB"/>
</dbReference>
<evidence type="ECO:0000256" key="5">
    <source>
        <dbReference type="ARBA" id="ARBA00022800"/>
    </source>
</evidence>
<dbReference type="GO" id="GO:0170057">
    <property type="term" value="F:RNA ligase (GTP) activity"/>
    <property type="evidence" value="ECO:0007669"/>
    <property type="project" value="UniProtKB-EC"/>
</dbReference>
<feature type="binding site" evidence="10">
    <location>
        <begin position="144"/>
        <end position="148"/>
    </location>
    <ligand>
        <name>GMP</name>
        <dbReference type="ChEBI" id="CHEBI:58115"/>
    </ligand>
</feature>
<evidence type="ECO:0000256" key="8">
    <source>
        <dbReference type="ARBA" id="ARBA00047746"/>
    </source>
</evidence>
<dbReference type="InterPro" id="IPR036025">
    <property type="entry name" value="RtcB-like_sf"/>
</dbReference>
<keyword evidence="3 11" id="KW-0479">Metal-binding</keyword>
<dbReference type="FunCoup" id="E6W5J1">
    <property type="interactions" value="318"/>
</dbReference>
<dbReference type="GO" id="GO:0030145">
    <property type="term" value="F:manganese ion binding"/>
    <property type="evidence" value="ECO:0007669"/>
    <property type="project" value="TreeGrafter"/>
</dbReference>
<dbReference type="STRING" id="653733.Selin_1287"/>
<evidence type="ECO:0000256" key="1">
    <source>
        <dbReference type="ARBA" id="ARBA00012726"/>
    </source>
</evidence>
<evidence type="ECO:0000256" key="4">
    <source>
        <dbReference type="ARBA" id="ARBA00022741"/>
    </source>
</evidence>
<dbReference type="GO" id="GO:0042245">
    <property type="term" value="P:RNA repair"/>
    <property type="evidence" value="ECO:0007669"/>
    <property type="project" value="UniProtKB-KW"/>
</dbReference>
<dbReference type="PANTHER" id="PTHR43749">
    <property type="entry name" value="RNA-SPLICING LIGASE RTCB"/>
    <property type="match status" value="1"/>
</dbReference>
<dbReference type="Gene3D" id="3.90.1860.10">
    <property type="entry name" value="tRNA-splicing ligase RtcB"/>
    <property type="match status" value="1"/>
</dbReference>
<keyword evidence="2" id="KW-0436">Ligase</keyword>
<feature type="binding site" evidence="10">
    <location>
        <begin position="247"/>
        <end position="248"/>
    </location>
    <ligand>
        <name>GMP</name>
        <dbReference type="ChEBI" id="CHEBI:58115"/>
    </ligand>
</feature>
<sequence length="370" mass="40902">MKKTNRPAPYHIFGNDIEPAAMEQFLSAMDQPYVVRGALMPDAHKGYALPIGAVVATDGVVVPAWVGYDIGCGVLGVPTTFPLSEVRQNAAAIFRSLYEHIPVGSAHNQKPVPWNCSHLPRSAVLEEYFRRKGLYQLGTLGSGNHFLEIGYDELERIWILVHSGSRHLGHTMATHYMKVASKSSRAREGHYALDVRSAAGKAYIDDMHFCLSFALENRLEIARRAAEVLSRRINGSPQWVSLINRNHNHAALYNGWWIHRKGATHAESGMAGIIPGNMRDGSFVVEGLGNPKALWSSSHGAGRLLGRAEAKRELSLHEFRQSMESVVACVQESTLDEAPMAYKNIHAVLEAQSELVVIRHHVQPLINIKG</sequence>
<comment type="catalytic activity">
    <reaction evidence="8">
        <text>a 3'-end 3'-phospho-ribonucleotide-RNA + a 5'-end dephospho-ribonucleoside-RNA + GTP = a ribonucleotidyl-ribonucleotide-RNA + GMP + diphosphate</text>
        <dbReference type="Rhea" id="RHEA:68076"/>
        <dbReference type="Rhea" id="RHEA-COMP:10463"/>
        <dbReference type="Rhea" id="RHEA-COMP:13936"/>
        <dbReference type="Rhea" id="RHEA-COMP:17355"/>
        <dbReference type="ChEBI" id="CHEBI:33019"/>
        <dbReference type="ChEBI" id="CHEBI:37565"/>
        <dbReference type="ChEBI" id="CHEBI:58115"/>
        <dbReference type="ChEBI" id="CHEBI:83062"/>
        <dbReference type="ChEBI" id="CHEBI:138284"/>
        <dbReference type="ChEBI" id="CHEBI:173118"/>
        <dbReference type="EC" id="6.5.1.8"/>
    </reaction>
</comment>
<dbReference type="eggNOG" id="COG1690">
    <property type="taxonomic scope" value="Bacteria"/>
</dbReference>
<feature type="binding site" evidence="10">
    <location>
        <position position="369"/>
    </location>
    <ligand>
        <name>GMP</name>
        <dbReference type="ChEBI" id="CHEBI:58115"/>
    </ligand>
</feature>
<evidence type="ECO:0000256" key="10">
    <source>
        <dbReference type="PIRSR" id="PIRSR601233-2"/>
    </source>
</evidence>
<keyword evidence="6 10" id="KW-0342">GTP-binding</keyword>
<proteinExistence type="predicted"/>
<feature type="binding site" evidence="11">
    <location>
        <position position="145"/>
    </location>
    <ligand>
        <name>Mn(2+)</name>
        <dbReference type="ChEBI" id="CHEBI:29035"/>
        <label>1</label>
    </ligand>
</feature>
<dbReference type="GO" id="GO:0006396">
    <property type="term" value="P:RNA processing"/>
    <property type="evidence" value="ECO:0007669"/>
    <property type="project" value="InterPro"/>
</dbReference>
<dbReference type="InParanoid" id="E6W5J1"/>
<evidence type="ECO:0000256" key="6">
    <source>
        <dbReference type="ARBA" id="ARBA00023134"/>
    </source>
</evidence>
<feature type="binding site" evidence="11">
    <location>
        <position position="247"/>
    </location>
    <ligand>
        <name>Mn(2+)</name>
        <dbReference type="ChEBI" id="CHEBI:29035"/>
        <label>2</label>
    </ligand>
</feature>
<dbReference type="GO" id="GO:0005525">
    <property type="term" value="F:GTP binding"/>
    <property type="evidence" value="ECO:0007669"/>
    <property type="project" value="UniProtKB-KW"/>
</dbReference>
<feature type="binding site" evidence="10">
    <location>
        <begin position="299"/>
        <end position="302"/>
    </location>
    <ligand>
        <name>GMP</name>
        <dbReference type="ChEBI" id="CHEBI:58115"/>
    </ligand>
</feature>
<feature type="binding site" evidence="11">
    <location>
        <position position="162"/>
    </location>
    <ligand>
        <name>Mn(2+)</name>
        <dbReference type="ChEBI" id="CHEBI:29035"/>
        <label>2</label>
    </ligand>
</feature>
<feature type="binding site" evidence="10">
    <location>
        <position position="282"/>
    </location>
    <ligand>
        <name>GMP</name>
        <dbReference type="ChEBI" id="CHEBI:58115"/>
    </ligand>
</feature>
<dbReference type="KEGG" id="din:Selin_1287"/>
<reference evidence="12 13" key="1">
    <citation type="submission" date="2010-12" db="EMBL/GenBank/DDBJ databases">
        <title>Complete sequence of Desulfurispirillum indicum S5.</title>
        <authorList>
            <consortium name="US DOE Joint Genome Institute"/>
            <person name="Lucas S."/>
            <person name="Copeland A."/>
            <person name="Lapidus A."/>
            <person name="Cheng J.-F."/>
            <person name="Goodwin L."/>
            <person name="Pitluck S."/>
            <person name="Chertkov O."/>
            <person name="Held B."/>
            <person name="Detter J.C."/>
            <person name="Han C."/>
            <person name="Tapia R."/>
            <person name="Land M."/>
            <person name="Hauser L."/>
            <person name="Kyrpides N."/>
            <person name="Ivanova N."/>
            <person name="Mikhailova N."/>
            <person name="Haggblom M."/>
            <person name="Rauschenbach I."/>
            <person name="Bini E."/>
            <person name="Woyke T."/>
        </authorList>
    </citation>
    <scope>NUCLEOTIDE SEQUENCE [LARGE SCALE GENOMIC DNA]</scope>
    <source>
        <strain evidence="13">ATCC BAA-1389 / DSM 22839 / S5</strain>
    </source>
</reference>
<keyword evidence="4 10" id="KW-0547">Nucleotide-binding</keyword>
<dbReference type="GO" id="GO:0006281">
    <property type="term" value="P:DNA repair"/>
    <property type="evidence" value="ECO:0007669"/>
    <property type="project" value="TreeGrafter"/>
</dbReference>
<accession>E6W5J1</accession>
<protein>
    <recommendedName>
        <fullName evidence="1">3'-phosphate/5'-hydroxy nucleic acid ligase</fullName>
        <ecNumber evidence="1">6.5.1.8</ecNumber>
    </recommendedName>
</protein>
<dbReference type="EC" id="6.5.1.8" evidence="1"/>
<evidence type="ECO:0000313" key="13">
    <source>
        <dbReference type="Proteomes" id="UP000002572"/>
    </source>
</evidence>
<dbReference type="AlphaFoldDB" id="E6W5J1"/>
<dbReference type="Proteomes" id="UP000002572">
    <property type="component" value="Chromosome"/>
</dbReference>
<keyword evidence="13" id="KW-1185">Reference proteome</keyword>
<evidence type="ECO:0000256" key="11">
    <source>
        <dbReference type="PIRSR" id="PIRSR601233-3"/>
    </source>
</evidence>